<feature type="transmembrane region" description="Helical" evidence="1">
    <location>
        <begin position="227"/>
        <end position="246"/>
    </location>
</feature>
<organism evidence="2 3">
    <name type="scientific">Agromyces protaetiae</name>
    <dbReference type="NCBI Taxonomy" id="2509455"/>
    <lineage>
        <taxon>Bacteria</taxon>
        <taxon>Bacillati</taxon>
        <taxon>Actinomycetota</taxon>
        <taxon>Actinomycetes</taxon>
        <taxon>Micrococcales</taxon>
        <taxon>Microbacteriaceae</taxon>
        <taxon>Agromyces</taxon>
    </lineage>
</organism>
<reference evidence="2 3" key="1">
    <citation type="submission" date="2019-01" db="EMBL/GenBank/DDBJ databases">
        <title>Genome sequencing of strain FW100M-8.</title>
        <authorList>
            <person name="Heo J."/>
            <person name="Kim S.-J."/>
            <person name="Kim J.-S."/>
            <person name="Hong S.-B."/>
            <person name="Kwon S.-W."/>
        </authorList>
    </citation>
    <scope>NUCLEOTIDE SEQUENCE [LARGE SCALE GENOMIC DNA]</scope>
    <source>
        <strain evidence="2 3">FW100M-8</strain>
    </source>
</reference>
<evidence type="ECO:0000256" key="1">
    <source>
        <dbReference type="SAM" id="Phobius"/>
    </source>
</evidence>
<keyword evidence="1" id="KW-0812">Transmembrane</keyword>
<feature type="transmembrane region" description="Helical" evidence="1">
    <location>
        <begin position="253"/>
        <end position="276"/>
    </location>
</feature>
<feature type="transmembrane region" description="Helical" evidence="1">
    <location>
        <begin position="156"/>
        <end position="175"/>
    </location>
</feature>
<dbReference type="AlphaFoldDB" id="A0A4P6FIC6"/>
<dbReference type="Pfam" id="PF04657">
    <property type="entry name" value="DMT_YdcZ"/>
    <property type="match status" value="2"/>
</dbReference>
<feature type="transmembrane region" description="Helical" evidence="1">
    <location>
        <begin position="195"/>
        <end position="215"/>
    </location>
</feature>
<dbReference type="InterPro" id="IPR006750">
    <property type="entry name" value="YdcZ"/>
</dbReference>
<keyword evidence="3" id="KW-1185">Reference proteome</keyword>
<keyword evidence="1" id="KW-1133">Transmembrane helix</keyword>
<dbReference type="PANTHER" id="PTHR34821:SF2">
    <property type="entry name" value="INNER MEMBRANE PROTEIN YDCZ"/>
    <property type="match status" value="1"/>
</dbReference>
<proteinExistence type="predicted"/>
<feature type="transmembrane region" description="Helical" evidence="1">
    <location>
        <begin position="133"/>
        <end position="150"/>
    </location>
</feature>
<feature type="transmembrane region" description="Helical" evidence="1">
    <location>
        <begin position="35"/>
        <end position="54"/>
    </location>
</feature>
<name>A0A4P6FIC6_9MICO</name>
<feature type="transmembrane region" description="Helical" evidence="1">
    <location>
        <begin position="95"/>
        <end position="121"/>
    </location>
</feature>
<gene>
    <name evidence="2" type="ORF">ET445_08070</name>
</gene>
<dbReference type="EMBL" id="CP035491">
    <property type="protein sequence ID" value="QAY74923.1"/>
    <property type="molecule type" value="Genomic_DNA"/>
</dbReference>
<evidence type="ECO:0000313" key="2">
    <source>
        <dbReference type="EMBL" id="QAY74923.1"/>
    </source>
</evidence>
<dbReference type="OrthoDB" id="6463253at2"/>
<feature type="transmembrane region" description="Helical" evidence="1">
    <location>
        <begin position="66"/>
        <end position="89"/>
    </location>
</feature>
<dbReference type="KEGG" id="agf:ET445_08070"/>
<dbReference type="GO" id="GO:0005886">
    <property type="term" value="C:plasma membrane"/>
    <property type="evidence" value="ECO:0007669"/>
    <property type="project" value="TreeGrafter"/>
</dbReference>
<feature type="transmembrane region" description="Helical" evidence="1">
    <location>
        <begin position="282"/>
        <end position="303"/>
    </location>
</feature>
<dbReference type="Proteomes" id="UP000291259">
    <property type="component" value="Chromosome"/>
</dbReference>
<keyword evidence="1" id="KW-0472">Membrane</keyword>
<protein>
    <submittedName>
        <fullName evidence="2">EamA-like transporter family protein</fullName>
    </submittedName>
</protein>
<evidence type="ECO:0000313" key="3">
    <source>
        <dbReference type="Proteomes" id="UP000291259"/>
    </source>
</evidence>
<accession>A0A4P6FIC6</accession>
<dbReference type="PANTHER" id="PTHR34821">
    <property type="entry name" value="INNER MEMBRANE PROTEIN YDCZ"/>
    <property type="match status" value="1"/>
</dbReference>
<sequence>MWVALVAAVVCGALMSVQSRINGELGRRLDDGFSAAVISFGSGLVILAVALAFSKRGRAGFAGIRAALRGGALKWWMLVGGAAGAFLVLSQGLTAAILGVALFTVAIVAGQTTSSLVIDVIGLGPGGKHPLTAARVTGAVLALVAVAWSVSSQLAGGSSIWLVVMPLAAGLGIGWQQAVNGRVRVAADSALTSTFLNFLVGTAVLVIAWGVHLAAVGLPEPLPTEAWLYLGGAIGCVFIAGTAIIVRRTGVLLLSLATIAGQLSAALALDLLLPAAGRHADAATIGGTVLAFVAVAVASGRLAPLARLARRARGEQ</sequence>